<keyword evidence="7" id="KW-1185">Reference proteome</keyword>
<gene>
    <name evidence="6" type="ORF">A1O5_10242</name>
</gene>
<dbReference type="AlphaFoldDB" id="W9WEM4"/>
<evidence type="ECO:0000256" key="1">
    <source>
        <dbReference type="ARBA" id="ARBA00004123"/>
    </source>
</evidence>
<dbReference type="HOGENOM" id="CLU_1277514_0_0_1"/>
<dbReference type="PANTHER" id="PTHR40621">
    <property type="entry name" value="TRANSCRIPTION FACTOR KAPC-RELATED"/>
    <property type="match status" value="1"/>
</dbReference>
<accession>W9WEM4</accession>
<dbReference type="InterPro" id="IPR046347">
    <property type="entry name" value="bZIP_sf"/>
</dbReference>
<proteinExistence type="predicted"/>
<evidence type="ECO:0000313" key="7">
    <source>
        <dbReference type="Proteomes" id="UP000019471"/>
    </source>
</evidence>
<organism evidence="6 7">
    <name type="scientific">Cladophialophora psammophila CBS 110553</name>
    <dbReference type="NCBI Taxonomy" id="1182543"/>
    <lineage>
        <taxon>Eukaryota</taxon>
        <taxon>Fungi</taxon>
        <taxon>Dikarya</taxon>
        <taxon>Ascomycota</taxon>
        <taxon>Pezizomycotina</taxon>
        <taxon>Eurotiomycetes</taxon>
        <taxon>Chaetothyriomycetidae</taxon>
        <taxon>Chaetothyriales</taxon>
        <taxon>Herpotrichiellaceae</taxon>
        <taxon>Cladophialophora</taxon>
    </lineage>
</organism>
<evidence type="ECO:0000313" key="6">
    <source>
        <dbReference type="EMBL" id="EXJ66572.1"/>
    </source>
</evidence>
<feature type="domain" description="BZIP" evidence="5">
    <location>
        <begin position="143"/>
        <end position="206"/>
    </location>
</feature>
<evidence type="ECO:0000256" key="4">
    <source>
        <dbReference type="SAM" id="MobiDB-lite"/>
    </source>
</evidence>
<keyword evidence="3" id="KW-0175">Coiled coil</keyword>
<dbReference type="Proteomes" id="UP000019471">
    <property type="component" value="Unassembled WGS sequence"/>
</dbReference>
<dbReference type="InterPro" id="IPR004827">
    <property type="entry name" value="bZIP"/>
</dbReference>
<dbReference type="PROSITE" id="PS50217">
    <property type="entry name" value="BZIP"/>
    <property type="match status" value="1"/>
</dbReference>
<dbReference type="RefSeq" id="XP_007749009.1">
    <property type="nucleotide sequence ID" value="XM_007750819.1"/>
</dbReference>
<evidence type="ECO:0000259" key="5">
    <source>
        <dbReference type="PROSITE" id="PS50217"/>
    </source>
</evidence>
<evidence type="ECO:0000256" key="3">
    <source>
        <dbReference type="SAM" id="Coils"/>
    </source>
</evidence>
<dbReference type="GO" id="GO:0000976">
    <property type="term" value="F:transcription cis-regulatory region binding"/>
    <property type="evidence" value="ECO:0007669"/>
    <property type="project" value="InterPro"/>
</dbReference>
<dbReference type="EMBL" id="AMGX01000019">
    <property type="protein sequence ID" value="EXJ66572.1"/>
    <property type="molecule type" value="Genomic_DNA"/>
</dbReference>
<dbReference type="STRING" id="1182543.W9WEM4"/>
<dbReference type="SMART" id="SM00338">
    <property type="entry name" value="BRLZ"/>
    <property type="match status" value="1"/>
</dbReference>
<evidence type="ECO:0000256" key="2">
    <source>
        <dbReference type="ARBA" id="ARBA00023242"/>
    </source>
</evidence>
<reference evidence="6 7" key="1">
    <citation type="submission" date="2013-03" db="EMBL/GenBank/DDBJ databases">
        <title>The Genome Sequence of Cladophialophora psammophila CBS 110553.</title>
        <authorList>
            <consortium name="The Broad Institute Genomics Platform"/>
            <person name="Cuomo C."/>
            <person name="de Hoog S."/>
            <person name="Gorbushina A."/>
            <person name="Walker B."/>
            <person name="Young S.K."/>
            <person name="Zeng Q."/>
            <person name="Gargeya S."/>
            <person name="Fitzgerald M."/>
            <person name="Haas B."/>
            <person name="Abouelleil A."/>
            <person name="Allen A.W."/>
            <person name="Alvarado L."/>
            <person name="Arachchi H.M."/>
            <person name="Berlin A.M."/>
            <person name="Chapman S.B."/>
            <person name="Gainer-Dewar J."/>
            <person name="Goldberg J."/>
            <person name="Griggs A."/>
            <person name="Gujja S."/>
            <person name="Hansen M."/>
            <person name="Howarth C."/>
            <person name="Imamovic A."/>
            <person name="Ireland A."/>
            <person name="Larimer J."/>
            <person name="McCowan C."/>
            <person name="Murphy C."/>
            <person name="Pearson M."/>
            <person name="Poon T.W."/>
            <person name="Priest M."/>
            <person name="Roberts A."/>
            <person name="Saif S."/>
            <person name="Shea T."/>
            <person name="Sisk P."/>
            <person name="Sykes S."/>
            <person name="Wortman J."/>
            <person name="Nusbaum C."/>
            <person name="Birren B."/>
        </authorList>
    </citation>
    <scope>NUCLEOTIDE SEQUENCE [LARGE SCALE GENOMIC DNA]</scope>
    <source>
        <strain evidence="6 7">CBS 110553</strain>
    </source>
</reference>
<feature type="coiled-coil region" evidence="3">
    <location>
        <begin position="168"/>
        <end position="195"/>
    </location>
</feature>
<comment type="subcellular location">
    <subcellularLocation>
        <location evidence="1">Nucleus</location>
    </subcellularLocation>
</comment>
<sequence>MAPGFTPNLPADHSLGQDNTDNLFNFELFRHQDLGEWSRQTSAENMWQQDHGLFDGCWSLGAVTGHQFTSPMSVSEQFSQSHPKGRSTPTYPTDELPYGLRLDYNEDDGTQDAGGVATQRQERQRSEADDNNSIGDNSFKEDSASEQKRRMQNRQAQRAFRERKVKYVQGLEKRVKDLLQYAESLKHENQMLKARGQWLSSQLKNFHRQASKRSPV</sequence>
<feature type="compositionally biased region" description="Basic and acidic residues" evidence="4">
    <location>
        <begin position="138"/>
        <end position="149"/>
    </location>
</feature>
<dbReference type="CDD" id="cd14688">
    <property type="entry name" value="bZIP_YAP"/>
    <property type="match status" value="1"/>
</dbReference>
<dbReference type="InterPro" id="IPR050936">
    <property type="entry name" value="AP-1-like"/>
</dbReference>
<keyword evidence="2" id="KW-0539">Nucleus</keyword>
<dbReference type="Gene3D" id="1.20.5.170">
    <property type="match status" value="1"/>
</dbReference>
<dbReference type="GeneID" id="19194936"/>
<dbReference type="SUPFAM" id="SSF57959">
    <property type="entry name" value="Leucine zipper domain"/>
    <property type="match status" value="1"/>
</dbReference>
<feature type="compositionally biased region" description="Polar residues" evidence="4">
    <location>
        <begin position="71"/>
        <end position="91"/>
    </location>
</feature>
<dbReference type="OrthoDB" id="2593073at2759"/>
<name>W9WEM4_9EURO</name>
<comment type="caution">
    <text evidence="6">The sequence shown here is derived from an EMBL/GenBank/DDBJ whole genome shotgun (WGS) entry which is preliminary data.</text>
</comment>
<dbReference type="PROSITE" id="PS00036">
    <property type="entry name" value="BZIP_BASIC"/>
    <property type="match status" value="1"/>
</dbReference>
<feature type="region of interest" description="Disordered" evidence="4">
    <location>
        <begin position="71"/>
        <end position="160"/>
    </location>
</feature>
<dbReference type="PANTHER" id="PTHR40621:SF6">
    <property type="entry name" value="AP-1-LIKE TRANSCRIPTION FACTOR YAP1-RELATED"/>
    <property type="match status" value="1"/>
</dbReference>
<dbReference type="GO" id="GO:0090575">
    <property type="term" value="C:RNA polymerase II transcription regulator complex"/>
    <property type="evidence" value="ECO:0007669"/>
    <property type="project" value="TreeGrafter"/>
</dbReference>
<protein>
    <recommendedName>
        <fullName evidence="5">BZIP domain-containing protein</fullName>
    </recommendedName>
</protein>
<dbReference type="GO" id="GO:0001228">
    <property type="term" value="F:DNA-binding transcription activator activity, RNA polymerase II-specific"/>
    <property type="evidence" value="ECO:0007669"/>
    <property type="project" value="TreeGrafter"/>
</dbReference>
<dbReference type="Pfam" id="PF00170">
    <property type="entry name" value="bZIP_1"/>
    <property type="match status" value="1"/>
</dbReference>